<accession>A0ABD6TEG5</accession>
<sequence>MFKKITSGIVVTGLLLSATGNAFAAEDSKVHNVEETPSVKLNEYSYNNGGGGNEDYKGMDFAATKGTDVESLNENRDTYSTVNLKQEITPRVLPIPRPQLTAGWRAAIKIVKDTYGHLFTAELMEIALNPPSSSQYYNDTSRAAKLINESDIFKTKVLKANAKKFNKKSTTNIKGSEAFTAGELHTALNKFNYDINVQYNASKGKYYYYGYITDVYDFEWNSYNRSYKNFSVTFANNYANECRKMGIIGSYNVRIFVNGFY</sequence>
<dbReference type="RefSeq" id="WP_098150308.1">
    <property type="nucleotide sequence ID" value="NZ_NUBB01000065.1"/>
</dbReference>
<evidence type="ECO:0000313" key="3">
    <source>
        <dbReference type="Proteomes" id="UP000225062"/>
    </source>
</evidence>
<dbReference type="AlphaFoldDB" id="A0ABD6TEG5"/>
<dbReference type="Proteomes" id="UP000225062">
    <property type="component" value="Unassembled WGS sequence"/>
</dbReference>
<proteinExistence type="predicted"/>
<gene>
    <name evidence="2" type="ORF">COI74_28995</name>
</gene>
<evidence type="ECO:0000256" key="1">
    <source>
        <dbReference type="SAM" id="SignalP"/>
    </source>
</evidence>
<evidence type="ECO:0008006" key="4">
    <source>
        <dbReference type="Google" id="ProtNLM"/>
    </source>
</evidence>
<feature type="chain" id="PRO_5044820520" description="SCP domain-containing protein" evidence="1">
    <location>
        <begin position="25"/>
        <end position="261"/>
    </location>
</feature>
<organism evidence="2 3">
    <name type="scientific">Bacillus wiedmannii</name>
    <dbReference type="NCBI Taxonomy" id="1890302"/>
    <lineage>
        <taxon>Bacteria</taxon>
        <taxon>Bacillati</taxon>
        <taxon>Bacillota</taxon>
        <taxon>Bacilli</taxon>
        <taxon>Bacillales</taxon>
        <taxon>Bacillaceae</taxon>
        <taxon>Bacillus</taxon>
        <taxon>Bacillus cereus group</taxon>
    </lineage>
</organism>
<protein>
    <recommendedName>
        <fullName evidence="4">SCP domain-containing protein</fullName>
    </recommendedName>
</protein>
<reference evidence="2 3" key="1">
    <citation type="submission" date="2017-09" db="EMBL/GenBank/DDBJ databases">
        <title>Large-scale bioinformatics analysis of Bacillus genomes uncovers conserved roles of natural products in bacterial physiology.</title>
        <authorList>
            <consortium name="Agbiome Team Llc"/>
            <person name="Bleich R.M."/>
            <person name="Grubbs K.J."/>
            <person name="Santa Maria K.C."/>
            <person name="Allen S.E."/>
            <person name="Farag S."/>
            <person name="Shank E.A."/>
            <person name="Bowers A."/>
        </authorList>
    </citation>
    <scope>NUCLEOTIDE SEQUENCE [LARGE SCALE GENOMIC DNA]</scope>
    <source>
        <strain evidence="2 3">AFS032503</strain>
    </source>
</reference>
<feature type="signal peptide" evidence="1">
    <location>
        <begin position="1"/>
        <end position="24"/>
    </location>
</feature>
<name>A0ABD6TEG5_9BACI</name>
<dbReference type="EMBL" id="NUUI01000138">
    <property type="protein sequence ID" value="PHG13514.1"/>
    <property type="molecule type" value="Genomic_DNA"/>
</dbReference>
<comment type="caution">
    <text evidence="2">The sequence shown here is derived from an EMBL/GenBank/DDBJ whole genome shotgun (WGS) entry which is preliminary data.</text>
</comment>
<evidence type="ECO:0000313" key="2">
    <source>
        <dbReference type="EMBL" id="PHG13514.1"/>
    </source>
</evidence>
<keyword evidence="1" id="KW-0732">Signal</keyword>